<dbReference type="EMBL" id="JAVHNS010000008">
    <property type="protein sequence ID" value="KAK6346076.1"/>
    <property type="molecule type" value="Genomic_DNA"/>
</dbReference>
<reference evidence="3 4" key="1">
    <citation type="submission" date="2019-10" db="EMBL/GenBank/DDBJ databases">
        <authorList>
            <person name="Palmer J.M."/>
        </authorList>
    </citation>
    <scope>NUCLEOTIDE SEQUENCE [LARGE SCALE GENOMIC DNA]</scope>
    <source>
        <strain evidence="3 4">TWF730</strain>
    </source>
</reference>
<evidence type="ECO:0000256" key="1">
    <source>
        <dbReference type="SAM" id="MobiDB-lite"/>
    </source>
</evidence>
<dbReference type="InterPro" id="IPR000014">
    <property type="entry name" value="PAS"/>
</dbReference>
<feature type="domain" description="PAS" evidence="2">
    <location>
        <begin position="5"/>
        <end position="50"/>
    </location>
</feature>
<accession>A0AAV9UN58</accession>
<keyword evidence="4" id="KW-1185">Reference proteome</keyword>
<evidence type="ECO:0000313" key="4">
    <source>
        <dbReference type="Proteomes" id="UP001373714"/>
    </source>
</evidence>
<dbReference type="Proteomes" id="UP001373714">
    <property type="component" value="Unassembled WGS sequence"/>
</dbReference>
<dbReference type="AlphaFoldDB" id="A0AAV9UN58"/>
<proteinExistence type="predicted"/>
<organism evidence="3 4">
    <name type="scientific">Orbilia blumenaviensis</name>
    <dbReference type="NCBI Taxonomy" id="1796055"/>
    <lineage>
        <taxon>Eukaryota</taxon>
        <taxon>Fungi</taxon>
        <taxon>Dikarya</taxon>
        <taxon>Ascomycota</taxon>
        <taxon>Pezizomycotina</taxon>
        <taxon>Orbiliomycetes</taxon>
        <taxon>Orbiliales</taxon>
        <taxon>Orbiliaceae</taxon>
        <taxon>Orbilia</taxon>
    </lineage>
</organism>
<sequence length="395" mass="43675">MGLAYNDYLVEFIRTDARPTFVLGCANEAIVYTNIAFDRLLGASRDELLGVLRSAIGDKPSAPKGGCLQTTFWNHQVILRKVALNGGREGCYVGTLGVEVPRVSDDKGGSPTSPEPSQLANPRHRGFRSLSMLAVTHSLSQAQEAVVRANGGSLPSLDWTAPECPIPFGEARKHFNLLHSIDWANTPVGPMRSWSTSLRAAVNTIMYMNQPIVLYTGYDYINIYNLAWGLQVAQERHPYIMGKTVPQAWPEGHEYLVPLIDKTLLGETVIREAALFFLNKSVPGEESYVSFILSPATDDQGFYLGTFAYAVFETDSIIKKRHTKSLQTLGSKLMQVKELGQKSGFWSAILDALDETPRDSPFAILYQVTEDGRRCEYMGSRGLDPKVCDDIDLDA</sequence>
<comment type="caution">
    <text evidence="3">The sequence shown here is derived from an EMBL/GenBank/DDBJ whole genome shotgun (WGS) entry which is preliminary data.</text>
</comment>
<name>A0AAV9UN58_9PEZI</name>
<gene>
    <name evidence="3" type="ORF">TWF730_010409</name>
</gene>
<evidence type="ECO:0000313" key="3">
    <source>
        <dbReference type="EMBL" id="KAK6346076.1"/>
    </source>
</evidence>
<evidence type="ECO:0000259" key="2">
    <source>
        <dbReference type="PROSITE" id="PS50112"/>
    </source>
</evidence>
<feature type="region of interest" description="Disordered" evidence="1">
    <location>
        <begin position="103"/>
        <end position="123"/>
    </location>
</feature>
<feature type="compositionally biased region" description="Polar residues" evidence="1">
    <location>
        <begin position="110"/>
        <end position="120"/>
    </location>
</feature>
<protein>
    <recommendedName>
        <fullName evidence="2">PAS domain-containing protein</fullName>
    </recommendedName>
</protein>
<dbReference type="PROSITE" id="PS50112">
    <property type="entry name" value="PAS"/>
    <property type="match status" value="1"/>
</dbReference>